<keyword evidence="2" id="KW-1185">Reference proteome</keyword>
<proteinExistence type="predicted"/>
<comment type="caution">
    <text evidence="1">The sequence shown here is derived from an EMBL/GenBank/DDBJ whole genome shotgun (WGS) entry which is preliminary data.</text>
</comment>
<evidence type="ECO:0000313" key="1">
    <source>
        <dbReference type="EMBL" id="KAJ8427688.1"/>
    </source>
</evidence>
<organism evidence="1 2">
    <name type="scientific">Carnegiea gigantea</name>
    <dbReference type="NCBI Taxonomy" id="171969"/>
    <lineage>
        <taxon>Eukaryota</taxon>
        <taxon>Viridiplantae</taxon>
        <taxon>Streptophyta</taxon>
        <taxon>Embryophyta</taxon>
        <taxon>Tracheophyta</taxon>
        <taxon>Spermatophyta</taxon>
        <taxon>Magnoliopsida</taxon>
        <taxon>eudicotyledons</taxon>
        <taxon>Gunneridae</taxon>
        <taxon>Pentapetalae</taxon>
        <taxon>Caryophyllales</taxon>
        <taxon>Cactineae</taxon>
        <taxon>Cactaceae</taxon>
        <taxon>Cactoideae</taxon>
        <taxon>Echinocereeae</taxon>
        <taxon>Carnegiea</taxon>
    </lineage>
</organism>
<sequence length="250" mass="28054">MLLPHHAHSRSVFTCRNLSEEGSRTPLYVSYHKEPMSAPIKKKKELQGTINSKTFLACAYTILPLGFACPQQQFARPWRPWIQGATASPLLALHKTKESQVRAKRKAYVQEGRQVPLENFLRISRSAAAKKNLGGQFIGSLSLDLLCFRLGPFWPSTTRVMKEGIGLGRIGWLPIRIANRLPLVPIGQISPTRLTTYEKKVVFSVLNFRLLLDGHHEAFLIVETILPKVPCLVGSPLNRVDLRKHVACTS</sequence>
<reference evidence="1" key="1">
    <citation type="submission" date="2022-04" db="EMBL/GenBank/DDBJ databases">
        <title>Carnegiea gigantea Genome sequencing and assembly v2.</title>
        <authorList>
            <person name="Copetti D."/>
            <person name="Sanderson M.J."/>
            <person name="Burquez A."/>
            <person name="Wojciechowski M.F."/>
        </authorList>
    </citation>
    <scope>NUCLEOTIDE SEQUENCE</scope>
    <source>
        <strain evidence="1">SGP5-SGP5p</strain>
        <tissue evidence="1">Aerial part</tissue>
    </source>
</reference>
<dbReference type="EMBL" id="JAKOGI010001111">
    <property type="protein sequence ID" value="KAJ8427688.1"/>
    <property type="molecule type" value="Genomic_DNA"/>
</dbReference>
<protein>
    <submittedName>
        <fullName evidence="1">Uncharacterized protein</fullName>
    </submittedName>
</protein>
<gene>
    <name evidence="1" type="ORF">Cgig2_000409</name>
</gene>
<name>A0A9Q1H068_9CARY</name>
<evidence type="ECO:0000313" key="2">
    <source>
        <dbReference type="Proteomes" id="UP001153076"/>
    </source>
</evidence>
<dbReference type="Proteomes" id="UP001153076">
    <property type="component" value="Unassembled WGS sequence"/>
</dbReference>
<accession>A0A9Q1H068</accession>
<dbReference type="AlphaFoldDB" id="A0A9Q1H068"/>